<dbReference type="InterPro" id="IPR015943">
    <property type="entry name" value="WD40/YVTN_repeat-like_dom_sf"/>
</dbReference>
<dbReference type="GO" id="GO:0043542">
    <property type="term" value="P:endothelial cell migration"/>
    <property type="evidence" value="ECO:0007669"/>
    <property type="project" value="TreeGrafter"/>
</dbReference>
<dbReference type="InterPro" id="IPR002165">
    <property type="entry name" value="Plexin_repeat"/>
</dbReference>
<dbReference type="GO" id="GO:0017154">
    <property type="term" value="F:semaphorin receptor activity"/>
    <property type="evidence" value="ECO:0007669"/>
    <property type="project" value="InterPro"/>
</dbReference>
<dbReference type="Ensembl" id="ENSEBUT00000007437.1">
    <property type="protein sequence ID" value="ENSEBUP00000006969.1"/>
    <property type="gene ID" value="ENSEBUG00000004573.1"/>
</dbReference>
<accession>A0A8C4NHU0</accession>
<organism evidence="15 16">
    <name type="scientific">Eptatretus burgeri</name>
    <name type="common">Inshore hagfish</name>
    <dbReference type="NCBI Taxonomy" id="7764"/>
    <lineage>
        <taxon>Eukaryota</taxon>
        <taxon>Metazoa</taxon>
        <taxon>Chordata</taxon>
        <taxon>Craniata</taxon>
        <taxon>Vertebrata</taxon>
        <taxon>Cyclostomata</taxon>
        <taxon>Myxini</taxon>
        <taxon>Myxiniformes</taxon>
        <taxon>Myxinidae</taxon>
        <taxon>Eptatretinae</taxon>
        <taxon>Eptatretus</taxon>
    </lineage>
</organism>
<feature type="domain" description="Sema" evidence="14">
    <location>
        <begin position="19"/>
        <end position="509"/>
    </location>
</feature>
<keyword evidence="3 12" id="KW-0812">Transmembrane</keyword>
<dbReference type="InterPro" id="IPR031148">
    <property type="entry name" value="Plexin"/>
</dbReference>
<dbReference type="GO" id="GO:0008360">
    <property type="term" value="P:regulation of cell shape"/>
    <property type="evidence" value="ECO:0007669"/>
    <property type="project" value="TreeGrafter"/>
</dbReference>
<dbReference type="SUPFAM" id="SSF103575">
    <property type="entry name" value="Plexin repeat"/>
    <property type="match status" value="1"/>
</dbReference>
<evidence type="ECO:0000256" key="12">
    <source>
        <dbReference type="SAM" id="Phobius"/>
    </source>
</evidence>
<evidence type="ECO:0000259" key="14">
    <source>
        <dbReference type="PROSITE" id="PS51004"/>
    </source>
</evidence>
<reference evidence="15" key="2">
    <citation type="submission" date="2025-09" db="UniProtKB">
        <authorList>
            <consortium name="Ensembl"/>
        </authorList>
    </citation>
    <scope>IDENTIFICATION</scope>
</reference>
<dbReference type="PANTHER" id="PTHR22625">
    <property type="entry name" value="PLEXIN"/>
    <property type="match status" value="1"/>
</dbReference>
<evidence type="ECO:0000256" key="4">
    <source>
        <dbReference type="ARBA" id="ARBA00022729"/>
    </source>
</evidence>
<evidence type="ECO:0000256" key="7">
    <source>
        <dbReference type="ARBA" id="ARBA00023136"/>
    </source>
</evidence>
<keyword evidence="8" id="KW-1015">Disulfide bond</keyword>
<dbReference type="GO" id="GO:0005886">
    <property type="term" value="C:plasma membrane"/>
    <property type="evidence" value="ECO:0007669"/>
    <property type="project" value="TreeGrafter"/>
</dbReference>
<dbReference type="Proteomes" id="UP000694388">
    <property type="component" value="Unplaced"/>
</dbReference>
<dbReference type="FunFam" id="2.60.40.10:FF:000868">
    <property type="entry name" value="Plexin D1"/>
    <property type="match status" value="1"/>
</dbReference>
<dbReference type="OMA" id="CANIENT"/>
<keyword evidence="5" id="KW-0677">Repeat</keyword>
<evidence type="ECO:0000256" key="13">
    <source>
        <dbReference type="SAM" id="SignalP"/>
    </source>
</evidence>
<comment type="caution">
    <text evidence="10">Lacks conserved residue(s) required for the propagation of feature annotation.</text>
</comment>
<proteinExistence type="inferred from homology"/>
<dbReference type="Pfam" id="PF01437">
    <property type="entry name" value="PSI"/>
    <property type="match status" value="1"/>
</dbReference>
<dbReference type="Pfam" id="PF01833">
    <property type="entry name" value="TIG"/>
    <property type="match status" value="3"/>
</dbReference>
<dbReference type="GO" id="GO:0050772">
    <property type="term" value="P:positive regulation of axonogenesis"/>
    <property type="evidence" value="ECO:0007669"/>
    <property type="project" value="TreeGrafter"/>
</dbReference>
<comment type="similarity">
    <text evidence="2">Belongs to the plexin family.</text>
</comment>
<protein>
    <recommendedName>
        <fullName evidence="14">Sema domain-containing protein</fullName>
    </recommendedName>
</protein>
<evidence type="ECO:0000313" key="16">
    <source>
        <dbReference type="Proteomes" id="UP000694388"/>
    </source>
</evidence>
<feature type="signal peptide" evidence="13">
    <location>
        <begin position="1"/>
        <end position="30"/>
    </location>
</feature>
<dbReference type="InterPro" id="IPR013783">
    <property type="entry name" value="Ig-like_fold"/>
</dbReference>
<dbReference type="PROSITE" id="PS51004">
    <property type="entry name" value="SEMA"/>
    <property type="match status" value="1"/>
</dbReference>
<feature type="coiled-coil region" evidence="11">
    <location>
        <begin position="1256"/>
        <end position="1283"/>
    </location>
</feature>
<evidence type="ECO:0000256" key="5">
    <source>
        <dbReference type="ARBA" id="ARBA00022737"/>
    </source>
</evidence>
<keyword evidence="6 12" id="KW-1133">Transmembrane helix</keyword>
<keyword evidence="9" id="KW-0325">Glycoprotein</keyword>
<dbReference type="InterPro" id="IPR016201">
    <property type="entry name" value="PSI"/>
</dbReference>
<evidence type="ECO:0000256" key="11">
    <source>
        <dbReference type="SAM" id="Coils"/>
    </source>
</evidence>
<feature type="transmembrane region" description="Helical" evidence="12">
    <location>
        <begin position="1233"/>
        <end position="1254"/>
    </location>
</feature>
<dbReference type="Gene3D" id="2.60.40.10">
    <property type="entry name" value="Immunoglobulins"/>
    <property type="match status" value="5"/>
</dbReference>
<dbReference type="InterPro" id="IPR036352">
    <property type="entry name" value="Semap_dom_sf"/>
</dbReference>
<dbReference type="InterPro" id="IPR002909">
    <property type="entry name" value="IPT_dom"/>
</dbReference>
<evidence type="ECO:0000256" key="3">
    <source>
        <dbReference type="ARBA" id="ARBA00022692"/>
    </source>
</evidence>
<keyword evidence="7 12" id="KW-0472">Membrane</keyword>
<dbReference type="InterPro" id="IPR001627">
    <property type="entry name" value="Semap_dom"/>
</dbReference>
<dbReference type="InterPro" id="IPR014756">
    <property type="entry name" value="Ig_E-set"/>
</dbReference>
<evidence type="ECO:0000256" key="10">
    <source>
        <dbReference type="PROSITE-ProRule" id="PRU00352"/>
    </source>
</evidence>
<keyword evidence="11" id="KW-0175">Coiled coil</keyword>
<dbReference type="GO" id="GO:0007162">
    <property type="term" value="P:negative regulation of cell adhesion"/>
    <property type="evidence" value="ECO:0007669"/>
    <property type="project" value="TreeGrafter"/>
</dbReference>
<dbReference type="SMART" id="SM00429">
    <property type="entry name" value="IPT"/>
    <property type="match status" value="3"/>
</dbReference>
<dbReference type="SMART" id="SM00630">
    <property type="entry name" value="Sema"/>
    <property type="match status" value="1"/>
</dbReference>
<dbReference type="PANTHER" id="PTHR22625:SF7">
    <property type="entry name" value="PLEXIN-D1"/>
    <property type="match status" value="1"/>
</dbReference>
<evidence type="ECO:0000256" key="8">
    <source>
        <dbReference type="ARBA" id="ARBA00023157"/>
    </source>
</evidence>
<evidence type="ECO:0000313" key="15">
    <source>
        <dbReference type="Ensembl" id="ENSEBUP00000006969.1"/>
    </source>
</evidence>
<feature type="chain" id="PRO_5034512208" description="Sema domain-containing protein" evidence="13">
    <location>
        <begin position="31"/>
        <end position="1313"/>
    </location>
</feature>
<evidence type="ECO:0000256" key="2">
    <source>
        <dbReference type="ARBA" id="ARBA00010297"/>
    </source>
</evidence>
<dbReference type="Pfam" id="PF01403">
    <property type="entry name" value="Sema"/>
    <property type="match status" value="1"/>
</dbReference>
<dbReference type="SUPFAM" id="SSF101912">
    <property type="entry name" value="Sema domain"/>
    <property type="match status" value="1"/>
</dbReference>
<dbReference type="Gene3D" id="2.130.10.10">
    <property type="entry name" value="YVTN repeat-like/Quinoprotein amine dehydrogenase"/>
    <property type="match status" value="1"/>
</dbReference>
<evidence type="ECO:0000256" key="1">
    <source>
        <dbReference type="ARBA" id="ARBA00004167"/>
    </source>
</evidence>
<dbReference type="GO" id="GO:0002116">
    <property type="term" value="C:semaphorin receptor complex"/>
    <property type="evidence" value="ECO:0007669"/>
    <property type="project" value="TreeGrafter"/>
</dbReference>
<dbReference type="GO" id="GO:0030334">
    <property type="term" value="P:regulation of cell migration"/>
    <property type="evidence" value="ECO:0007669"/>
    <property type="project" value="TreeGrafter"/>
</dbReference>
<evidence type="ECO:0000256" key="6">
    <source>
        <dbReference type="ARBA" id="ARBA00022989"/>
    </source>
</evidence>
<dbReference type="GeneTree" id="ENSGT01050000244850"/>
<evidence type="ECO:0000256" key="9">
    <source>
        <dbReference type="ARBA" id="ARBA00023180"/>
    </source>
</evidence>
<comment type="subcellular location">
    <subcellularLocation>
        <location evidence="1">Membrane</location>
        <topology evidence="1">Single-pass membrane protein</topology>
    </subcellularLocation>
</comment>
<sequence length="1313" mass="143987">MIQGIVAGKQMSLQVLLISFVLSWTPSTSSLHLNASVVLEVSNKLLSTGGPNGSVYVGCVNRVYQLSAMLDQQEVLDIGPKMDNTLCHAPSVMKTCSEPLSLTNNVVKLLLVEPTQGVLLVCGSLFQGSCTFHSLHNISNITSFSSYKQNTKSVYVAANDPSPNASSVAALVNGVDGHPALLVASTFTGFGSYFWDHQEQDLRYENNPELTLRALNLYQPDQLLNYGETEDGCAMRISSDRKKSNRLEFLAIFVDDEHNFTYLVFNNRSGKLKENEMRTALARVCLSGKCVDTNSGALKGNNLGQSYAQLGLSCKNSDNSYILSASFSPSEHRVYAVFQSSPDGASALCWFSLTEVDERISAARRGCFQKGEKELGLLQISPSDKQQNLCSVMPLGSKQLDEKQAQCGAQHLHWPVVLVKVLSGILVEGKDIGDVTAMAATLVYNRTVLLLGTQDGKLIKRVEEKDGNDLSERLELDLGSPVLPGMVFDPEDDSVIFVLTTSQVSRVSIASCDQHRSCSACLSSGDPYCTWCTLSHRCVLERECLPHKEQVALVTVLDGADQCPVIKVNPADLNIDKPVQSLELTFSGKLPNITTLNMQCRMMGKTERVVFQMSHGNASCSPVSTWPTKQKPSREQLFVEVQIDGIFVTVLTANITLYRCSDFTTVTSKTPCVTCLDNRWDCHWCMQTHDCVASTSACASALTLSKNERGRCPRVVGLASSNATPSGHELIIDLHVENLSQIKVPSKNFPFHCKLGEAFTGEAVKLNETIVRCSESNVHTKFMSEDLSVDLVLRDNNVRFVDNPGRVSVTLYNCEVGSLDCSHCKSRQRMGQDCMWCGSEGHCKFQKNCSAGRTSCPTPTITKISPQVGPVEGGTMVTVEGHNLGKEFSEVENSVTIGGVPCVLRKPDYKPSHRIVCVSGRIVNAISTNLKVVIAGKEVGVPFRYVNPKVTDLNPKTGIKAGGTEITITGEDLDAGSSLNVQTEQNNSCTITSRNNTTVLCKMPKSYSAREVELCLEFDGNTGCGIPSRSHTFTYKQNPKSDDIQPASSFHSGGRIITITGERFALVQQTCMRINTSQMYNCGKECQIVSDTALQCHSPALSPEAPHISKVLLFLDGYVAALSFRYFRDPIFKMLSKSVFHKGKKGTVRLSIEVHHGGQNLSLEEISIRAGEIPCEGSEVKKEENEKDRINCFVNVPGNFNGSSLPVWVRVGNLKVHLGDLPSDELPVFAKSLIVLAVLVVLLGALVFGVLFHVKNKRAQHHVQKVLMQMEDMESQMRDEIRKGLCLAPYPVVISFIYFFKQYLRLVVEPQSQ</sequence>
<keyword evidence="16" id="KW-1185">Reference proteome</keyword>
<keyword evidence="4 13" id="KW-0732">Signal</keyword>
<reference evidence="15" key="1">
    <citation type="submission" date="2025-08" db="UniProtKB">
        <authorList>
            <consortium name="Ensembl"/>
        </authorList>
    </citation>
    <scope>IDENTIFICATION</scope>
</reference>
<dbReference type="SMART" id="SM00423">
    <property type="entry name" value="PSI"/>
    <property type="match status" value="3"/>
</dbReference>
<dbReference type="SUPFAM" id="SSF81296">
    <property type="entry name" value="E set domains"/>
    <property type="match status" value="3"/>
</dbReference>
<name>A0A8C4NHU0_EPTBU</name>